<keyword evidence="5 9" id="KW-0067">ATP-binding</keyword>
<dbReference type="SUPFAM" id="SSF52402">
    <property type="entry name" value="Adenine nucleotide alpha hydrolases-like"/>
    <property type="match status" value="1"/>
</dbReference>
<dbReference type="InterPro" id="IPR023382">
    <property type="entry name" value="MnmA-like_central_sf"/>
</dbReference>
<keyword evidence="6 9" id="KW-0694">RNA-binding</keyword>
<dbReference type="GO" id="GO:0008168">
    <property type="term" value="F:methyltransferase activity"/>
    <property type="evidence" value="ECO:0007669"/>
    <property type="project" value="UniProtKB-KW"/>
</dbReference>
<keyword evidence="2 9" id="KW-0808">Transferase</keyword>
<comment type="catalytic activity">
    <reaction evidence="8 9">
        <text>S-sulfanyl-L-cysteinyl-[protein] + uridine(34) in tRNA + AH2 + ATP = 2-thiouridine(34) in tRNA + L-cysteinyl-[protein] + A + AMP + diphosphate + H(+)</text>
        <dbReference type="Rhea" id="RHEA:47032"/>
        <dbReference type="Rhea" id="RHEA-COMP:10131"/>
        <dbReference type="Rhea" id="RHEA-COMP:11726"/>
        <dbReference type="Rhea" id="RHEA-COMP:11727"/>
        <dbReference type="Rhea" id="RHEA-COMP:11728"/>
        <dbReference type="ChEBI" id="CHEBI:13193"/>
        <dbReference type="ChEBI" id="CHEBI:15378"/>
        <dbReference type="ChEBI" id="CHEBI:17499"/>
        <dbReference type="ChEBI" id="CHEBI:29950"/>
        <dbReference type="ChEBI" id="CHEBI:30616"/>
        <dbReference type="ChEBI" id="CHEBI:33019"/>
        <dbReference type="ChEBI" id="CHEBI:61963"/>
        <dbReference type="ChEBI" id="CHEBI:65315"/>
        <dbReference type="ChEBI" id="CHEBI:87170"/>
        <dbReference type="ChEBI" id="CHEBI:456215"/>
        <dbReference type="EC" id="2.8.1.13"/>
    </reaction>
</comment>
<gene>
    <name evidence="9" type="primary">mnmA</name>
    <name evidence="12" type="ORF">SAMN05444169_3837</name>
</gene>
<feature type="site" description="Interaction with tRNA" evidence="9">
    <location>
        <position position="142"/>
    </location>
</feature>
<dbReference type="HAMAP" id="MF_00144">
    <property type="entry name" value="tRNA_thiouridyl_MnmA"/>
    <property type="match status" value="1"/>
</dbReference>
<evidence type="ECO:0000256" key="2">
    <source>
        <dbReference type="ARBA" id="ARBA00022679"/>
    </source>
</evidence>
<comment type="subcellular location">
    <subcellularLocation>
        <location evidence="9">Cytoplasm</location>
    </subcellularLocation>
</comment>
<evidence type="ECO:0000259" key="10">
    <source>
        <dbReference type="Pfam" id="PF20258"/>
    </source>
</evidence>
<feature type="binding site" evidence="9">
    <location>
        <begin position="23"/>
        <end position="30"/>
    </location>
    <ligand>
        <name>ATP</name>
        <dbReference type="ChEBI" id="CHEBI:30616"/>
    </ligand>
</feature>
<feature type="region of interest" description="Interaction with tRNA" evidence="9">
    <location>
        <begin position="164"/>
        <end position="166"/>
    </location>
</feature>
<keyword evidence="12" id="KW-0489">Methyltransferase</keyword>
<dbReference type="EMBL" id="LT670818">
    <property type="protein sequence ID" value="SHG72578.1"/>
    <property type="molecule type" value="Genomic_DNA"/>
</dbReference>
<dbReference type="GO" id="GO:0002143">
    <property type="term" value="P:tRNA wobble position uridine thiolation"/>
    <property type="evidence" value="ECO:0007669"/>
    <property type="project" value="TreeGrafter"/>
</dbReference>
<evidence type="ECO:0000256" key="1">
    <source>
        <dbReference type="ARBA" id="ARBA00022555"/>
    </source>
</evidence>
<dbReference type="InterPro" id="IPR014729">
    <property type="entry name" value="Rossmann-like_a/b/a_fold"/>
</dbReference>
<evidence type="ECO:0000256" key="4">
    <source>
        <dbReference type="ARBA" id="ARBA00022741"/>
    </source>
</evidence>
<dbReference type="PANTHER" id="PTHR11933:SF5">
    <property type="entry name" value="MITOCHONDRIAL TRNA-SPECIFIC 2-THIOURIDYLASE 1"/>
    <property type="match status" value="1"/>
</dbReference>
<evidence type="ECO:0000256" key="9">
    <source>
        <dbReference type="HAMAP-Rule" id="MF_00144"/>
    </source>
</evidence>
<dbReference type="Gene3D" id="2.30.30.280">
    <property type="entry name" value="Adenine nucleotide alpha hydrolases-like domains"/>
    <property type="match status" value="1"/>
</dbReference>
<dbReference type="GO" id="GO:0000049">
    <property type="term" value="F:tRNA binding"/>
    <property type="evidence" value="ECO:0007669"/>
    <property type="project" value="UniProtKB-KW"/>
</dbReference>
<feature type="binding site" evidence="9">
    <location>
        <position position="141"/>
    </location>
    <ligand>
        <name>ATP</name>
        <dbReference type="ChEBI" id="CHEBI:30616"/>
    </ligand>
</feature>
<keyword evidence="7 9" id="KW-1015">Disulfide bond</keyword>
<comment type="function">
    <text evidence="9">Catalyzes the 2-thiolation of uridine at the wobble position (U34) of tRNA, leading to the formation of s(2)U34.</text>
</comment>
<evidence type="ECO:0000256" key="3">
    <source>
        <dbReference type="ARBA" id="ARBA00022694"/>
    </source>
</evidence>
<feature type="active site" description="Nucleophile" evidence="9">
    <location>
        <position position="117"/>
    </location>
</feature>
<protein>
    <recommendedName>
        <fullName evidence="9">tRNA-specific 2-thiouridylase MnmA</fullName>
        <ecNumber evidence="9">2.8.1.13</ecNumber>
    </recommendedName>
</protein>
<dbReference type="GO" id="GO:0005524">
    <property type="term" value="F:ATP binding"/>
    <property type="evidence" value="ECO:0007669"/>
    <property type="project" value="UniProtKB-KW"/>
</dbReference>
<evidence type="ECO:0000256" key="5">
    <source>
        <dbReference type="ARBA" id="ARBA00022840"/>
    </source>
</evidence>
<feature type="active site" description="Cysteine persulfide intermediate" evidence="9">
    <location>
        <position position="214"/>
    </location>
</feature>
<dbReference type="GO" id="GO:0005737">
    <property type="term" value="C:cytoplasm"/>
    <property type="evidence" value="ECO:0007669"/>
    <property type="project" value="UniProtKB-SubCell"/>
</dbReference>
<organism evidence="12 13">
    <name type="scientific">Bradyrhizobium erythrophlei</name>
    <dbReference type="NCBI Taxonomy" id="1437360"/>
    <lineage>
        <taxon>Bacteria</taxon>
        <taxon>Pseudomonadati</taxon>
        <taxon>Pseudomonadota</taxon>
        <taxon>Alphaproteobacteria</taxon>
        <taxon>Hyphomicrobiales</taxon>
        <taxon>Nitrobacteraceae</taxon>
        <taxon>Bradyrhizobium</taxon>
    </lineage>
</organism>
<keyword evidence="4 9" id="KW-0547">Nucleotide-binding</keyword>
<dbReference type="Gene3D" id="3.40.50.620">
    <property type="entry name" value="HUPs"/>
    <property type="match status" value="1"/>
</dbReference>
<sequence length="400" mass="43086">MTGTMLNSLDLKGRPQDTRVVVAMSGGVDSSVTAALLKSEGYDVVGITLQLYDHGAATHRKGACCAGQDIHDARNVAERIGIPHYVLDYENRFRESVIDNFADSYASGETPVPCIECNRSIKFRDLLSTARELGAAALATGHYVASRRLADGSRALVCAADADRDQSYFLFATTREQLDYLRFPLGDMTKPQTRELARRFGLNVADKHDSQDICFVPTGRYTDIIGRLRPNAIEPGDIVDLDGRVIGSHQGIVHFTVGQRRGLGIASTAPLYVVRLDAASRRVVVGPREALRMDRITLRDINWIGDGALDSAVGEGLEIFVRVRSTRAPQPAWLRAAGGGYEVELVAGEEGVSPGQACVFYDAPSGQARVLGGGFIQSAAAKSAVANGPARRPLVEAMRG</sequence>
<dbReference type="AlphaFoldDB" id="A0A1M5M5T2"/>
<dbReference type="PANTHER" id="PTHR11933">
    <property type="entry name" value="TRNA 5-METHYLAMINOMETHYL-2-THIOURIDYLATE -METHYLTRANSFERASE"/>
    <property type="match status" value="1"/>
</dbReference>
<dbReference type="NCBIfam" id="TIGR00420">
    <property type="entry name" value="trmU"/>
    <property type="match status" value="1"/>
</dbReference>
<evidence type="ECO:0000313" key="13">
    <source>
        <dbReference type="Proteomes" id="UP000190675"/>
    </source>
</evidence>
<dbReference type="GO" id="GO:0103016">
    <property type="term" value="F:tRNA-uridine 2-sulfurtransferase activity"/>
    <property type="evidence" value="ECO:0007669"/>
    <property type="project" value="UniProtKB-EC"/>
</dbReference>
<dbReference type="InterPro" id="IPR004506">
    <property type="entry name" value="MnmA-like"/>
</dbReference>
<dbReference type="GO" id="GO:0032259">
    <property type="term" value="P:methylation"/>
    <property type="evidence" value="ECO:0007669"/>
    <property type="project" value="UniProtKB-KW"/>
</dbReference>
<dbReference type="Pfam" id="PF03054">
    <property type="entry name" value="tRNA_Me_trans"/>
    <property type="match status" value="1"/>
</dbReference>
<dbReference type="Pfam" id="PF20259">
    <property type="entry name" value="tRNA_Me_trans_M"/>
    <property type="match status" value="1"/>
</dbReference>
<evidence type="ECO:0000256" key="7">
    <source>
        <dbReference type="ARBA" id="ARBA00023157"/>
    </source>
</evidence>
<accession>A0A1M5M5T2</accession>
<dbReference type="FunFam" id="3.40.50.620:FF:000115">
    <property type="entry name" value="tRNA-specific 2-thiouridylase MnmA"/>
    <property type="match status" value="1"/>
</dbReference>
<dbReference type="Gene3D" id="2.40.30.10">
    <property type="entry name" value="Translation factors"/>
    <property type="match status" value="1"/>
</dbReference>
<keyword evidence="3 9" id="KW-0819">tRNA processing</keyword>
<comment type="caution">
    <text evidence="9">Lacks conserved residue(s) required for the propagation of feature annotation.</text>
</comment>
<dbReference type="EC" id="2.8.1.13" evidence="9"/>
<keyword evidence="1 9" id="KW-0820">tRNA-binding</keyword>
<feature type="domain" description="tRNA-specific 2-thiouridylase MnmA-like C-terminal" evidence="10">
    <location>
        <begin position="294"/>
        <end position="376"/>
    </location>
</feature>
<evidence type="ECO:0000256" key="8">
    <source>
        <dbReference type="ARBA" id="ARBA00051542"/>
    </source>
</evidence>
<evidence type="ECO:0000259" key="11">
    <source>
        <dbReference type="Pfam" id="PF20259"/>
    </source>
</evidence>
<evidence type="ECO:0000313" key="12">
    <source>
        <dbReference type="EMBL" id="SHG72578.1"/>
    </source>
</evidence>
<dbReference type="NCBIfam" id="NF001138">
    <property type="entry name" value="PRK00143.1"/>
    <property type="match status" value="1"/>
</dbReference>
<proteinExistence type="inferred from homology"/>
<feature type="binding site" evidence="9">
    <location>
        <position position="49"/>
    </location>
    <ligand>
        <name>ATP</name>
        <dbReference type="ChEBI" id="CHEBI:30616"/>
    </ligand>
</feature>
<evidence type="ECO:0000256" key="6">
    <source>
        <dbReference type="ARBA" id="ARBA00022884"/>
    </source>
</evidence>
<feature type="disulfide bond" description="Alternate" evidence="9">
    <location>
        <begin position="117"/>
        <end position="214"/>
    </location>
</feature>
<dbReference type="InterPro" id="IPR046885">
    <property type="entry name" value="MnmA-like_C"/>
</dbReference>
<dbReference type="Proteomes" id="UP000190675">
    <property type="component" value="Chromosome I"/>
</dbReference>
<reference evidence="12 13" key="1">
    <citation type="submission" date="2016-11" db="EMBL/GenBank/DDBJ databases">
        <authorList>
            <person name="Jaros S."/>
            <person name="Januszkiewicz K."/>
            <person name="Wedrychowicz H."/>
        </authorList>
    </citation>
    <scope>NUCLEOTIDE SEQUENCE [LARGE SCALE GENOMIC DNA]</scope>
    <source>
        <strain evidence="12 13">GAS242</strain>
    </source>
</reference>
<comment type="similarity">
    <text evidence="9">Belongs to the MnmA/TRMU family.</text>
</comment>
<dbReference type="InterPro" id="IPR046884">
    <property type="entry name" value="MnmA-like_central"/>
</dbReference>
<feature type="site" description="Interaction with tRNA" evidence="9">
    <location>
        <position position="356"/>
    </location>
</feature>
<dbReference type="CDD" id="cd01998">
    <property type="entry name" value="MnmA_TRMU-like"/>
    <property type="match status" value="1"/>
</dbReference>
<feature type="domain" description="tRNA-specific 2-thiouridylase MnmA-like central" evidence="11">
    <location>
        <begin position="234"/>
        <end position="286"/>
    </location>
</feature>
<keyword evidence="9" id="KW-0963">Cytoplasm</keyword>
<dbReference type="FunFam" id="2.30.30.280:FF:000001">
    <property type="entry name" value="tRNA-specific 2-thiouridylase MnmA"/>
    <property type="match status" value="1"/>
</dbReference>
<dbReference type="Pfam" id="PF20258">
    <property type="entry name" value="tRNA_Me_trans_C"/>
    <property type="match status" value="1"/>
</dbReference>
<name>A0A1M5M5T2_9BRAD</name>